<dbReference type="GO" id="GO:0031932">
    <property type="term" value="C:TORC2 complex"/>
    <property type="evidence" value="ECO:0007669"/>
    <property type="project" value="TreeGrafter"/>
</dbReference>
<name>A0A9N7MIS7_STRHE</name>
<evidence type="ECO:0000256" key="8">
    <source>
        <dbReference type="ARBA" id="ARBA00023161"/>
    </source>
</evidence>
<dbReference type="InterPro" id="IPR016024">
    <property type="entry name" value="ARM-type_fold"/>
</dbReference>
<dbReference type="EC" id="2.7.11.1" evidence="2"/>
<dbReference type="FunFam" id="1.10.1070.11:FF:000023">
    <property type="entry name" value="serine/threonine-protein kinase SMG1 isoform X1"/>
    <property type="match status" value="1"/>
</dbReference>
<evidence type="ECO:0000256" key="7">
    <source>
        <dbReference type="ARBA" id="ARBA00022840"/>
    </source>
</evidence>
<dbReference type="SMART" id="SM00146">
    <property type="entry name" value="PI3Kc"/>
    <property type="match status" value="1"/>
</dbReference>
<evidence type="ECO:0000313" key="15">
    <source>
        <dbReference type="EMBL" id="CAA0807572.1"/>
    </source>
</evidence>
<proteinExistence type="inferred from homology"/>
<dbReference type="InterPro" id="IPR003152">
    <property type="entry name" value="FATC_dom"/>
</dbReference>
<keyword evidence="6 15" id="KW-0418">Kinase</keyword>
<dbReference type="GO" id="GO:0031931">
    <property type="term" value="C:TORC1 complex"/>
    <property type="evidence" value="ECO:0007669"/>
    <property type="project" value="TreeGrafter"/>
</dbReference>
<feature type="compositionally biased region" description="Basic and acidic residues" evidence="12">
    <location>
        <begin position="3655"/>
        <end position="3679"/>
    </location>
</feature>
<dbReference type="FunFam" id="3.30.1010.10:FF:000029">
    <property type="entry name" value="Serine/threonine-protein kinase SMG1"/>
    <property type="match status" value="1"/>
</dbReference>
<dbReference type="Proteomes" id="UP001153555">
    <property type="component" value="Unassembled WGS sequence"/>
</dbReference>
<comment type="catalytic activity">
    <reaction evidence="9">
        <text>L-threonyl-[protein] + ATP = O-phospho-L-threonyl-[protein] + ADP + H(+)</text>
        <dbReference type="Rhea" id="RHEA:46608"/>
        <dbReference type="Rhea" id="RHEA-COMP:11060"/>
        <dbReference type="Rhea" id="RHEA-COMP:11605"/>
        <dbReference type="ChEBI" id="CHEBI:15378"/>
        <dbReference type="ChEBI" id="CHEBI:30013"/>
        <dbReference type="ChEBI" id="CHEBI:30616"/>
        <dbReference type="ChEBI" id="CHEBI:61977"/>
        <dbReference type="ChEBI" id="CHEBI:456216"/>
        <dbReference type="EC" id="2.7.11.1"/>
    </reaction>
</comment>
<feature type="coiled-coil region" evidence="11">
    <location>
        <begin position="2613"/>
        <end position="2640"/>
    </location>
</feature>
<reference evidence="15" key="1">
    <citation type="submission" date="2019-12" db="EMBL/GenBank/DDBJ databases">
        <authorList>
            <person name="Scholes J."/>
        </authorList>
    </citation>
    <scope>NUCLEOTIDE SEQUENCE</scope>
</reference>
<keyword evidence="5" id="KW-0547">Nucleotide-binding</keyword>
<dbReference type="InterPro" id="IPR011009">
    <property type="entry name" value="Kinase-like_dom_sf"/>
</dbReference>
<evidence type="ECO:0000256" key="1">
    <source>
        <dbReference type="ARBA" id="ARBA00011031"/>
    </source>
</evidence>
<comment type="caution">
    <text evidence="15">The sequence shown here is derived from an EMBL/GenBank/DDBJ whole genome shotgun (WGS) entry which is preliminary data.</text>
</comment>
<evidence type="ECO:0000256" key="4">
    <source>
        <dbReference type="ARBA" id="ARBA00022679"/>
    </source>
</evidence>
<keyword evidence="7" id="KW-0067">ATP-binding</keyword>
<evidence type="ECO:0000256" key="12">
    <source>
        <dbReference type="SAM" id="MobiDB-lite"/>
    </source>
</evidence>
<comment type="similarity">
    <text evidence="1">Belongs to the PI3/PI4-kinase family.</text>
</comment>
<dbReference type="Pfam" id="PF00454">
    <property type="entry name" value="PI3_PI4_kinase"/>
    <property type="match status" value="1"/>
</dbReference>
<sequence>MQGLQHQQQQLVALLTAALPKDASSKAPATSSSSVSSSAGSVTPSPEEDESQRLAAINSLHRAILYPHNSLLVTHSASYLAQGFSQLLTDKSYSVRRAAATAYGALCSLLCSFLIAANGRQNHAILGSLIDRFIGWSLPSLRNIVNGTSELALESLHEFLNVGEVGAVERYALPILKAGQELLEDERTSMSLLPRLLSVLTMISLKFFRCFQPHFMDIVDLLLGWAMVPDITEPNKLVIMDGFLQFQKHWVNNMQFSLGLLSKFLGDMDVLIQDGSPGTSQQFKRLLALLSCFCTVLQSLASGLLEINLLHQIAEPLSQMVPVLLGCLSMIGRKFGWSKWIEDSWRCLTLLAEILSERFSTFYPIVVDTLFQSLEVGNANLVSSLQVHGVLKTNLQLLSLQKLGLVPSSVHKVLQFDGPISQLRLHPNQLVTGSAAATYIFLLQHVKNDVVENTIDCLFEELQLLKHMLEKISGEGDELELAVDLRSYSKSELVVLIKFDWEVLLSCVSLSRGDSLIERAELDTSHLSRAEKLVAFELDTSHLSRAEKLVAFLTDKFDPFHLPIQSVTLQVILLRVVERLAAIEFKSKCSAIKQKSGFNCPEISSGTYVEDENVRALYPKLVFRYLRRYMKLLVNSLDMSSPLAIKLEALRWIDKFCENIYNTYRNSKAPSHPCQAAACGRIIQDLLFSLLGAASDREPEVRSLVATALEMLLKAKLIHPFQFPIIAEVILEKLGDPEKDIKHAYLKLLSHVLPVTIYICGLRDSRGVSTCQPQVPAESDRFFLLWKQIFALKQLPQQLHSQQLVSILSYISQRWKVPLSSWIERLIHTCRNKKHHPSTQSEEAETFDSNGLWWDVKVEEDILERICSVNRLAGAWWAIHEAARFCITTRLRTNLGGPTQTFAALERMLLDVSHVLQLETNQNDGAVNIIGSYAHLLPMRLLLEFVEALKKNAYNAYEGSIILPHASQSSCLFFKANKKVCEEWFSRISEPMIDAGLALQCHDSTVHYCTLRLQEISNIVASALSDKSRIQMTENLQNIRGRYAGDILRIVQNLALALCKNREPDALVGLQKWATSTFSYLLSDGNQGPSDEKNWGHFSFITGLVYQAGGLHEKAAAHFINLLQTEESLTSMGSDGVQFAIARIIDSYTAISDWESLESWLLELQTVRAKNAGKSYSGALTTAGNEINSIQALARFDEGDFQAAWSYLDLTPKSSNELTLDPKLALQRSEQMLLQAMLLHAEGKVEKVSYELQKAKLMLEETFSVLPLDGLVEAAPHVNQLYCISAFGEACNLGDSQGQPMETLLSTYIQTVQFPCDQVHQDCSLWLKVLRVCRKTMPTSPVTFELCKSLVILARKQRNLVLATRLNNYLKIHAPLSSDKGFNCYITSSVEYEDILLMQVKDKPEDALKNLWSFVHPCMVSSSNAASDSRENVLKAKACLKLSKWLQGVSLGKNWEEIVLEMPADFKRSEISSPVKEPLTQSDSNLDPKSGISLVIEELVGTARKLSTLLCPKMGKSWILYASWCYTQAIASVSSNGKTALRSCSFSPILTSEIQPERFVLTDEEKLRVKEIIRQLISERSYKKELFEGSGDCNWSLTEYIKKELFEGSGECNWSLTEYMHSENELNSLWQKIIDIIETTVGIPGTEDCSSNNLSDEITSQLQSCIVSANITLGEARVASVVTNLIGVWWCLRRRRVSLFGQAAQAFLNYLSFSSSKSFDGQLCSSDDEPEYKYVSYTLRAMLYVLHILVNYGFELKDILEPALLKVPLLPWQDIATQLFARLSSHPDKVVRMLLEKLLLMLAELSPWSLIYPTLVDANSPEKEPSEELQKILAYLLAFWDKFYPDPYIMLSDHPNLFVWRRFLTLKLFSYLLLDVMRRINLLKEEAGRIAQNKTLTHGEKHKINAAKYSAMMAPIVVVLERRLVSTSRRPETPHESWFFTEYQEQIKSAITKFKTPPTSVVALADVWRPFEAIATSLATDQRKSSISFGEVSPQLASLMSSNAPMPGLEKQIMISEPESGLDSFNTDIVTVASFSEQLTILPTKTKPKKLIILGSNGLKYTYLLKGREDLRLDARIMQLLQSVNGFLQSSSATRWQSVGVRYYSVTPLSGRAGLIQWVENVISIYSVFKSWQNRYQLQQLSALGADTKNAAAPPVPRPSDMFYGKIIPALKEKGIRRVISRRDWPHDVKRKVLLDLMSETPKQLLHQELWCASEGFKAFSSKLKRFSGSVAAMSIVGHILGLGDRHLDNILIDFCSGDIVHIDYNVCFDKGQRLKIPEIVPFRLTQTIESTLGLTGIEGSFRADCEAVLGVLRRNKDILLMLLEVFVWDPLVEWTHANFHDDAAVVGEERKGMELAVSLSLFASRVQEIRVPLQEHHDLLLSTLPAVESAMERFWSILNQYEIVSNHFYRADQERSNLIQHESSAKSVVAEATSHSEKSRVLFEVQVREITQEHAMLIEKGREAAAWAEQHGRIIDALRSSSIPEIKSRIRLGSLEEALSLSSAVIAAGVPLSVVPEPTQIQCHEVDTEVSQLAAELDSGLSTAVSALQMYSLALQRILPLNYLATSPVHCWSQLLLSLNNLSSEVVSAARSQGAEIVSGHTDRFAYAKNNYDDLCLKATKYAADIDRLEEECEELVVSIGPEMESKAKERLLSAFMNYLNLTGSKSKDEYVVSGPAIHEETKNMSSCEQIEKKKKKLLNILDMAVSNYFSDVKYRLRTSLDSFGGERITNSIPLSGLGSFCSAFEEQMENCVLVLEFLDELKSVAGLNICEPEVDANRSNTSWGNWASTFKNSIICSKNLVENIAEVVVPSLIKSVISFNSDVMDIFGSISQIRGSVDAALEQLIQVELERASLTELESDYFVKVGLITERQLALEEAAVRGRDNLSWEEAEELASQEEACRVQLDRLHQTWNQKDLLSSSLSKREESINSALVASELQLQSLVTAESEMEPHVLRRKALLAKLIEPFSELELVDQALMSPAGPVTHNSDRIPYLVESINSGRPISEYIWKFPGLSHNHAFFIWKVIMVDLLLDSCVHDVATSFDQNLGFDQLVDVVKRKLRNQFQEHVSKYLRDRVASVFLSKLDREVEVLRHTTEPGMATGQMPADLAAVKRVQLMLEEYCSAHETLRAAESAVSIMKRQVNELKDALLNTRLEIAQLEWMYDAHLRPLEDIRLITRKYLSDIDSLLPLILNTNRPNLLESMRSSVAKIARSLECLQSCEVASVTAEGQLERAMSWACGGPNSSSAGNAHARNSGIPPEFHDHLINRRKLLLEARENASDIMKVCISLLEFEGSRDGIFRTSTGADGVMWQQSYLSAIKKFDITYHSFIRAEKEWKIAQRNMEAASGGLLSATSELSVASVRARTASGDLQSTLLTMRESAYDASVALSLYGRIIGGHNALTSECGSMLEEVLAITEGLHDIHSLGKESAVLHSSLMEELSKANAVLIPLESLLSKDVAAMTDAMGREKETKSEISPIHGQAIFQSYHNRVEEALRVFKPLVPSLTASVKGLYSLLTKLAKAAGLHAGNLHKALEGVGESLEVRSQDIDPLRTDITDSGADYNTQETEISVKSDVEDANVSVDLNEVTLPESGWISPPESLADNSEESGGTSAGTSIADSFSGLEITSPTSGGSKSQEKADYQTCLPSGVTEERLGSSPRETHSENKQESSDFHSGHEEVKFVLNHDNAEGLPKHSFNNIEAVGQGRAGKNAYAVSILRRVEMKLDGRDITDNRHAYISILMHLEISIGEQVDFLLRQATNIDNLCNMYEGWTPWI</sequence>
<evidence type="ECO:0000256" key="10">
    <source>
        <dbReference type="ARBA" id="ARBA00048679"/>
    </source>
</evidence>
<evidence type="ECO:0000256" key="3">
    <source>
        <dbReference type="ARBA" id="ARBA00022527"/>
    </source>
</evidence>
<evidence type="ECO:0000313" key="16">
    <source>
        <dbReference type="Proteomes" id="UP001153555"/>
    </source>
</evidence>
<evidence type="ECO:0000256" key="11">
    <source>
        <dbReference type="SAM" id="Coils"/>
    </source>
</evidence>
<evidence type="ECO:0000256" key="2">
    <source>
        <dbReference type="ARBA" id="ARBA00012513"/>
    </source>
</evidence>
<dbReference type="Pfam" id="PF02260">
    <property type="entry name" value="FATC"/>
    <property type="match status" value="1"/>
</dbReference>
<protein>
    <recommendedName>
        <fullName evidence="2">non-specific serine/threonine protein kinase</fullName>
        <ecNumber evidence="2">2.7.11.1</ecNumber>
    </recommendedName>
</protein>
<dbReference type="PANTHER" id="PTHR11139:SF119">
    <property type="entry name" value="SERINE_THREONINE-PROTEIN KINASE SMG1"/>
    <property type="match status" value="1"/>
</dbReference>
<evidence type="ECO:0000256" key="6">
    <source>
        <dbReference type="ARBA" id="ARBA00022777"/>
    </source>
</evidence>
<evidence type="ECO:0000256" key="5">
    <source>
        <dbReference type="ARBA" id="ARBA00022741"/>
    </source>
</evidence>
<evidence type="ECO:0000259" key="13">
    <source>
        <dbReference type="PROSITE" id="PS50290"/>
    </source>
</evidence>
<dbReference type="OrthoDB" id="10065496at2759"/>
<dbReference type="GO" id="GO:0000184">
    <property type="term" value="P:nuclear-transcribed mRNA catabolic process, nonsense-mediated decay"/>
    <property type="evidence" value="ECO:0007669"/>
    <property type="project" value="UniProtKB-KW"/>
</dbReference>
<evidence type="ECO:0000256" key="9">
    <source>
        <dbReference type="ARBA" id="ARBA00047899"/>
    </source>
</evidence>
<dbReference type="InterPro" id="IPR039414">
    <property type="entry name" value="SMG1_PIKKc"/>
</dbReference>
<dbReference type="Gene3D" id="1.10.1070.11">
    <property type="entry name" value="Phosphatidylinositol 3-/4-kinase, catalytic domain"/>
    <property type="match status" value="1"/>
</dbReference>
<dbReference type="Pfam" id="PF15785">
    <property type="entry name" value="SMG1"/>
    <property type="match status" value="1"/>
</dbReference>
<dbReference type="PROSITE" id="PS00916">
    <property type="entry name" value="PI3_4_KINASE_2"/>
    <property type="match status" value="1"/>
</dbReference>
<dbReference type="InterPro" id="IPR050517">
    <property type="entry name" value="DDR_Repair_Kinase"/>
</dbReference>
<feature type="compositionally biased region" description="Low complexity" evidence="12">
    <location>
        <begin position="3611"/>
        <end position="3624"/>
    </location>
</feature>
<feature type="compositionally biased region" description="Low complexity" evidence="12">
    <location>
        <begin position="24"/>
        <end position="45"/>
    </location>
</feature>
<dbReference type="PANTHER" id="PTHR11139">
    <property type="entry name" value="ATAXIA TELANGIECTASIA MUTATED ATM -RELATED"/>
    <property type="match status" value="1"/>
</dbReference>
<feature type="domain" description="FATC" evidence="14">
    <location>
        <begin position="3748"/>
        <end position="3780"/>
    </location>
</feature>
<keyword evidence="16" id="KW-1185">Reference proteome</keyword>
<evidence type="ECO:0000259" key="14">
    <source>
        <dbReference type="PROSITE" id="PS51190"/>
    </source>
</evidence>
<dbReference type="GO" id="GO:0005524">
    <property type="term" value="F:ATP binding"/>
    <property type="evidence" value="ECO:0007669"/>
    <property type="project" value="UniProtKB-KW"/>
</dbReference>
<dbReference type="EMBL" id="CACSLK010001140">
    <property type="protein sequence ID" value="CAA0807572.1"/>
    <property type="molecule type" value="Genomic_DNA"/>
</dbReference>
<dbReference type="PROSITE" id="PS51190">
    <property type="entry name" value="FATC"/>
    <property type="match status" value="1"/>
</dbReference>
<keyword evidence="3" id="KW-0723">Serine/threonine-protein kinase</keyword>
<feature type="coiled-coil region" evidence="11">
    <location>
        <begin position="3131"/>
        <end position="3165"/>
    </location>
</feature>
<dbReference type="InterPro" id="IPR000403">
    <property type="entry name" value="PI3/4_kinase_cat_dom"/>
</dbReference>
<organism evidence="15 16">
    <name type="scientific">Striga hermonthica</name>
    <name type="common">Purple witchweed</name>
    <name type="synonym">Buchnera hermonthica</name>
    <dbReference type="NCBI Taxonomy" id="68872"/>
    <lineage>
        <taxon>Eukaryota</taxon>
        <taxon>Viridiplantae</taxon>
        <taxon>Streptophyta</taxon>
        <taxon>Embryophyta</taxon>
        <taxon>Tracheophyta</taxon>
        <taxon>Spermatophyta</taxon>
        <taxon>Magnoliopsida</taxon>
        <taxon>eudicotyledons</taxon>
        <taxon>Gunneridae</taxon>
        <taxon>Pentapetalae</taxon>
        <taxon>asterids</taxon>
        <taxon>lamiids</taxon>
        <taxon>Lamiales</taxon>
        <taxon>Orobanchaceae</taxon>
        <taxon>Buchnereae</taxon>
        <taxon>Striga</taxon>
    </lineage>
</organism>
<dbReference type="SUPFAM" id="SSF56112">
    <property type="entry name" value="Protein kinase-like (PK-like)"/>
    <property type="match status" value="1"/>
</dbReference>
<dbReference type="InterPro" id="IPR031559">
    <property type="entry name" value="SMG1"/>
</dbReference>
<dbReference type="GO" id="GO:0005737">
    <property type="term" value="C:cytoplasm"/>
    <property type="evidence" value="ECO:0007669"/>
    <property type="project" value="TreeGrafter"/>
</dbReference>
<dbReference type="GO" id="GO:0016242">
    <property type="term" value="P:negative regulation of macroautophagy"/>
    <property type="evidence" value="ECO:0007669"/>
    <property type="project" value="TreeGrafter"/>
</dbReference>
<gene>
    <name evidence="15" type="ORF">SHERM_10289</name>
</gene>
<accession>A0A9N7MIS7</accession>
<dbReference type="GO" id="GO:0004674">
    <property type="term" value="F:protein serine/threonine kinase activity"/>
    <property type="evidence" value="ECO:0007669"/>
    <property type="project" value="UniProtKB-KW"/>
</dbReference>
<keyword evidence="11" id="KW-0175">Coiled coil</keyword>
<dbReference type="Gene3D" id="3.30.1010.10">
    <property type="entry name" value="Phosphatidylinositol 3-kinase Catalytic Subunit, Chain A, domain 4"/>
    <property type="match status" value="1"/>
</dbReference>
<feature type="domain" description="PI3K/PI4K catalytic" evidence="13">
    <location>
        <begin position="2035"/>
        <end position="2375"/>
    </location>
</feature>
<dbReference type="SMART" id="SM01343">
    <property type="entry name" value="FATC"/>
    <property type="match status" value="1"/>
</dbReference>
<dbReference type="GO" id="GO:0031929">
    <property type="term" value="P:TOR signaling"/>
    <property type="evidence" value="ECO:0007669"/>
    <property type="project" value="TreeGrafter"/>
</dbReference>
<dbReference type="PROSITE" id="PS50290">
    <property type="entry name" value="PI3_4_KINASE_3"/>
    <property type="match status" value="1"/>
</dbReference>
<dbReference type="SUPFAM" id="SSF48371">
    <property type="entry name" value="ARM repeat"/>
    <property type="match status" value="1"/>
</dbReference>
<feature type="region of interest" description="Disordered" evidence="12">
    <location>
        <begin position="3593"/>
        <end position="3679"/>
    </location>
</feature>
<dbReference type="CDD" id="cd05170">
    <property type="entry name" value="PIKKc_SMG1"/>
    <property type="match status" value="1"/>
</dbReference>
<keyword evidence="8" id="KW-0866">Nonsense-mediated mRNA decay</keyword>
<dbReference type="GO" id="GO:0005634">
    <property type="term" value="C:nucleus"/>
    <property type="evidence" value="ECO:0007669"/>
    <property type="project" value="TreeGrafter"/>
</dbReference>
<dbReference type="InterPro" id="IPR036940">
    <property type="entry name" value="PI3/4_kinase_cat_sf"/>
</dbReference>
<dbReference type="InterPro" id="IPR018936">
    <property type="entry name" value="PI3/4_kinase_CS"/>
</dbReference>
<feature type="compositionally biased region" description="Polar residues" evidence="12">
    <location>
        <begin position="3629"/>
        <end position="3639"/>
    </location>
</feature>
<keyword evidence="4" id="KW-0808">Transferase</keyword>
<feature type="region of interest" description="Disordered" evidence="12">
    <location>
        <begin position="24"/>
        <end position="51"/>
    </location>
</feature>
<comment type="catalytic activity">
    <reaction evidence="10">
        <text>L-seryl-[protein] + ATP = O-phospho-L-seryl-[protein] + ADP + H(+)</text>
        <dbReference type="Rhea" id="RHEA:17989"/>
        <dbReference type="Rhea" id="RHEA-COMP:9863"/>
        <dbReference type="Rhea" id="RHEA-COMP:11604"/>
        <dbReference type="ChEBI" id="CHEBI:15378"/>
        <dbReference type="ChEBI" id="CHEBI:29999"/>
        <dbReference type="ChEBI" id="CHEBI:30616"/>
        <dbReference type="ChEBI" id="CHEBI:83421"/>
        <dbReference type="ChEBI" id="CHEBI:456216"/>
        <dbReference type="EC" id="2.7.11.1"/>
    </reaction>
</comment>